<evidence type="ECO:0000313" key="2">
    <source>
        <dbReference type="EMBL" id="CAA7392665.1"/>
    </source>
</evidence>
<evidence type="ECO:0000313" key="3">
    <source>
        <dbReference type="Proteomes" id="UP000663760"/>
    </source>
</evidence>
<proteinExistence type="predicted"/>
<gene>
    <name evidence="2" type="ORF">SI8410_03003537</name>
</gene>
<sequence length="32" mass="3913">MKKKTRKKEKNATHLAVVFSLFLFCHMYLRDK</sequence>
<accession>A0A7I8K5D6</accession>
<keyword evidence="1" id="KW-0812">Transmembrane</keyword>
<dbReference type="AlphaFoldDB" id="A0A7I8K5D6"/>
<keyword evidence="1" id="KW-1133">Transmembrane helix</keyword>
<reference evidence="2" key="1">
    <citation type="submission" date="2020-02" db="EMBL/GenBank/DDBJ databases">
        <authorList>
            <person name="Scholz U."/>
            <person name="Mascher M."/>
            <person name="Fiebig A."/>
        </authorList>
    </citation>
    <scope>NUCLEOTIDE SEQUENCE</scope>
</reference>
<keyword evidence="1" id="KW-0472">Membrane</keyword>
<keyword evidence="3" id="KW-1185">Reference proteome</keyword>
<evidence type="ECO:0000256" key="1">
    <source>
        <dbReference type="SAM" id="Phobius"/>
    </source>
</evidence>
<dbReference type="Proteomes" id="UP000663760">
    <property type="component" value="Chromosome 3"/>
</dbReference>
<feature type="transmembrane region" description="Helical" evidence="1">
    <location>
        <begin position="12"/>
        <end position="29"/>
    </location>
</feature>
<dbReference type="EMBL" id="LR746266">
    <property type="protein sequence ID" value="CAA7392665.1"/>
    <property type="molecule type" value="Genomic_DNA"/>
</dbReference>
<protein>
    <submittedName>
        <fullName evidence="2">Uncharacterized protein</fullName>
    </submittedName>
</protein>
<name>A0A7I8K5D6_SPIIN</name>
<organism evidence="2 3">
    <name type="scientific">Spirodela intermedia</name>
    <name type="common">Intermediate duckweed</name>
    <dbReference type="NCBI Taxonomy" id="51605"/>
    <lineage>
        <taxon>Eukaryota</taxon>
        <taxon>Viridiplantae</taxon>
        <taxon>Streptophyta</taxon>
        <taxon>Embryophyta</taxon>
        <taxon>Tracheophyta</taxon>
        <taxon>Spermatophyta</taxon>
        <taxon>Magnoliopsida</taxon>
        <taxon>Liliopsida</taxon>
        <taxon>Araceae</taxon>
        <taxon>Lemnoideae</taxon>
        <taxon>Spirodela</taxon>
    </lineage>
</organism>